<evidence type="ECO:0000313" key="4">
    <source>
        <dbReference type="Proteomes" id="UP001652700"/>
    </source>
</evidence>
<dbReference type="EnsemblMetazoa" id="XM_028284216.2">
    <property type="protein sequence ID" value="XP_028140017.1"/>
    <property type="gene ID" value="LOC114334181"/>
</dbReference>
<dbReference type="Proteomes" id="UP001652700">
    <property type="component" value="Unplaced"/>
</dbReference>
<dbReference type="RefSeq" id="XP_028140017.1">
    <property type="nucleotide sequence ID" value="XM_028284216.1"/>
</dbReference>
<dbReference type="SUPFAM" id="SSF48726">
    <property type="entry name" value="Immunoglobulin"/>
    <property type="match status" value="1"/>
</dbReference>
<evidence type="ECO:0000313" key="6">
    <source>
        <dbReference type="RefSeq" id="XP_028140017.1"/>
    </source>
</evidence>
<evidence type="ECO:0000256" key="1">
    <source>
        <dbReference type="SAM" id="Phobius"/>
    </source>
</evidence>
<reference evidence="3" key="2">
    <citation type="submission" date="2025-05" db="UniProtKB">
        <authorList>
            <consortium name="EnsemblMetazoa"/>
        </authorList>
    </citation>
    <scope>IDENTIFICATION</scope>
</reference>
<sequence length="309" mass="34099">MNAGLDLPIRSAFIGASAILGKVFFFLMLHLVTGSGGLRLTHMDAPDVVDPRDGLQLDCHFDMGSEELYAVKWYKDDQEFFRYMPRQNPHTLMFPVSGVSVVPHESDCDITRCKVRLHKLSSRYSSGAYRCEISSEAPAFRLAAETHNITVAALPREKPKIDGLASVYAEGDILTAECTSDFAYPIPVLRWYVNGEPAIPVARPTIIEKEVDVLVAQTILLRLVVGGNLIKGTSIQIGCEATVPNVSFGPQLTTVNVPLKTTNADGMASNEKLQLWYSAFNASSSLLISSYHVALSILLYIFVRWIFNN</sequence>
<keyword evidence="1" id="KW-0472">Membrane</keyword>
<evidence type="ECO:0000313" key="3">
    <source>
        <dbReference type="EnsemblMetazoa" id="XP_028140016.1"/>
    </source>
</evidence>
<dbReference type="EnsemblMetazoa" id="XM_028284215.2">
    <property type="protein sequence ID" value="XP_028140016.1"/>
    <property type="gene ID" value="LOC114334181"/>
</dbReference>
<dbReference type="PANTHER" id="PTHR21261">
    <property type="entry name" value="BEAT PROTEIN"/>
    <property type="match status" value="1"/>
</dbReference>
<dbReference type="InterPro" id="IPR007110">
    <property type="entry name" value="Ig-like_dom"/>
</dbReference>
<dbReference type="GeneID" id="114334181"/>
<dbReference type="FunFam" id="2.60.40.10:FF:000437">
    <property type="entry name" value="Beat-IIIc, isoform A"/>
    <property type="match status" value="1"/>
</dbReference>
<dbReference type="InterPro" id="IPR036179">
    <property type="entry name" value="Ig-like_dom_sf"/>
</dbReference>
<dbReference type="RefSeq" id="XP_028140016.1">
    <property type="nucleotide sequence ID" value="XM_028284215.1"/>
</dbReference>
<dbReference type="KEGG" id="dvv:114334181"/>
<accession>A0A6P7FYX8</accession>
<reference evidence="5 6" key="1">
    <citation type="submission" date="2025-04" db="UniProtKB">
        <authorList>
            <consortium name="RefSeq"/>
        </authorList>
    </citation>
    <scope>IDENTIFICATION</scope>
    <source>
        <tissue evidence="5 6">Whole insect</tissue>
    </source>
</reference>
<protein>
    <submittedName>
        <fullName evidence="5 6">Uncharacterized protein LOC114334181</fullName>
    </submittedName>
</protein>
<evidence type="ECO:0000259" key="2">
    <source>
        <dbReference type="PROSITE" id="PS50835"/>
    </source>
</evidence>
<dbReference type="PANTHER" id="PTHR21261:SF15">
    <property type="entry name" value="BEATEN PATH IIIA, ISOFORM D-RELATED"/>
    <property type="match status" value="1"/>
</dbReference>
<keyword evidence="4" id="KW-1185">Reference proteome</keyword>
<name>A0A6P7FYX8_DIAVI</name>
<feature type="transmembrane region" description="Helical" evidence="1">
    <location>
        <begin position="12"/>
        <end position="33"/>
    </location>
</feature>
<dbReference type="AlphaFoldDB" id="A0A6P7FYX8"/>
<gene>
    <name evidence="5 6" type="primary">LOC114334181</name>
</gene>
<dbReference type="OrthoDB" id="7375975at2759"/>
<evidence type="ECO:0000313" key="5">
    <source>
        <dbReference type="RefSeq" id="XP_028140016.1"/>
    </source>
</evidence>
<feature type="domain" description="Ig-like" evidence="2">
    <location>
        <begin position="55"/>
        <end position="150"/>
    </location>
</feature>
<keyword evidence="1" id="KW-1133">Transmembrane helix</keyword>
<dbReference type="PROSITE" id="PS50835">
    <property type="entry name" value="IG_LIKE"/>
    <property type="match status" value="1"/>
</dbReference>
<organism evidence="6">
    <name type="scientific">Diabrotica virgifera virgifera</name>
    <name type="common">western corn rootworm</name>
    <dbReference type="NCBI Taxonomy" id="50390"/>
    <lineage>
        <taxon>Eukaryota</taxon>
        <taxon>Metazoa</taxon>
        <taxon>Ecdysozoa</taxon>
        <taxon>Arthropoda</taxon>
        <taxon>Hexapoda</taxon>
        <taxon>Insecta</taxon>
        <taxon>Pterygota</taxon>
        <taxon>Neoptera</taxon>
        <taxon>Endopterygota</taxon>
        <taxon>Coleoptera</taxon>
        <taxon>Polyphaga</taxon>
        <taxon>Cucujiformia</taxon>
        <taxon>Chrysomeloidea</taxon>
        <taxon>Chrysomelidae</taxon>
        <taxon>Galerucinae</taxon>
        <taxon>Diabroticina</taxon>
        <taxon>Diabroticites</taxon>
        <taxon>Diabrotica</taxon>
    </lineage>
</organism>
<proteinExistence type="predicted"/>
<keyword evidence="1" id="KW-0812">Transmembrane</keyword>
<feature type="transmembrane region" description="Helical" evidence="1">
    <location>
        <begin position="286"/>
        <end position="307"/>
    </location>
</feature>